<evidence type="ECO:0000256" key="1">
    <source>
        <dbReference type="ARBA" id="ARBA00005960"/>
    </source>
</evidence>
<organism evidence="3 4">
    <name type="scientific">Thiopseudomonas acetoxidans</name>
    <dbReference type="NCBI Taxonomy" id="3041622"/>
    <lineage>
        <taxon>Bacteria</taxon>
        <taxon>Pseudomonadati</taxon>
        <taxon>Pseudomonadota</taxon>
        <taxon>Gammaproteobacteria</taxon>
        <taxon>Pseudomonadales</taxon>
        <taxon>Pseudomonadaceae</taxon>
        <taxon>Thiopseudomonas</taxon>
    </lineage>
</organism>
<proteinExistence type="inferred from homology"/>
<accession>A0ABT7ST47</accession>
<evidence type="ECO:0000259" key="2">
    <source>
        <dbReference type="SMART" id="SM00769"/>
    </source>
</evidence>
<dbReference type="InterPro" id="IPR004864">
    <property type="entry name" value="LEA_2"/>
</dbReference>
<comment type="caution">
    <text evidence="3">The sequence shown here is derived from an EMBL/GenBank/DDBJ whole genome shotgun (WGS) entry which is preliminary data.</text>
</comment>
<feature type="domain" description="Water stress and hypersensitive response" evidence="2">
    <location>
        <begin position="39"/>
        <end position="158"/>
    </location>
</feature>
<reference evidence="3 4" key="1">
    <citation type="submission" date="2023-06" db="EMBL/GenBank/DDBJ databases">
        <title>Thiopseudomonas sp. CY1220 draft genome sequence.</title>
        <authorList>
            <person name="Zhao G."/>
            <person name="An M."/>
        </authorList>
    </citation>
    <scope>NUCLEOTIDE SEQUENCE [LARGE SCALE GENOMIC DNA]</scope>
    <source>
        <strain evidence="3 4">CY1220</strain>
    </source>
</reference>
<protein>
    <submittedName>
        <fullName evidence="3">LEA type 2 family protein</fullName>
    </submittedName>
</protein>
<dbReference type="SUPFAM" id="SSF117070">
    <property type="entry name" value="LEA14-like"/>
    <property type="match status" value="1"/>
</dbReference>
<dbReference type="InterPro" id="IPR045043">
    <property type="entry name" value="Lea14-like"/>
</dbReference>
<name>A0ABT7ST47_9GAMM</name>
<sequence>MVTTNILGKWKTAFLFVLVANLTSGCSTWFSTNFEEPSVQLVDVEVIQARLLEQHFKLYFRIDNPNSSNLPVRGIEYEIHLNDVPLGKGKNNKWITVPAHGHAYFDVPVQTNIWRHIRTLVRLLEKPDQKINYSLQAQVKTGLLFKKKVKVTRNGNIIPGEFLKD</sequence>
<dbReference type="SMART" id="SM00769">
    <property type="entry name" value="WHy"/>
    <property type="match status" value="1"/>
</dbReference>
<dbReference type="EMBL" id="JAUCDY010000015">
    <property type="protein sequence ID" value="MDM7858704.1"/>
    <property type="molecule type" value="Genomic_DNA"/>
</dbReference>
<gene>
    <name evidence="3" type="ORF">QEZ41_10535</name>
</gene>
<dbReference type="PANTHER" id="PTHR31459">
    <property type="match status" value="1"/>
</dbReference>
<evidence type="ECO:0000313" key="3">
    <source>
        <dbReference type="EMBL" id="MDM7858704.1"/>
    </source>
</evidence>
<dbReference type="RefSeq" id="WP_289411509.1">
    <property type="nucleotide sequence ID" value="NZ_JAUCDY010000015.1"/>
</dbReference>
<comment type="similarity">
    <text evidence="1">Belongs to the LEA type 2 family.</text>
</comment>
<evidence type="ECO:0000313" key="4">
    <source>
        <dbReference type="Proteomes" id="UP001241056"/>
    </source>
</evidence>
<dbReference type="InterPro" id="IPR013990">
    <property type="entry name" value="WHy-dom"/>
</dbReference>
<dbReference type="Pfam" id="PF03168">
    <property type="entry name" value="LEA_2"/>
    <property type="match status" value="1"/>
</dbReference>
<dbReference type="Gene3D" id="2.60.40.1820">
    <property type="match status" value="1"/>
</dbReference>
<dbReference type="Proteomes" id="UP001241056">
    <property type="component" value="Unassembled WGS sequence"/>
</dbReference>
<keyword evidence="4" id="KW-1185">Reference proteome</keyword>
<dbReference type="PANTHER" id="PTHR31459:SF2">
    <property type="entry name" value="OS03G0843300 PROTEIN"/>
    <property type="match status" value="1"/>
</dbReference>